<dbReference type="Pfam" id="PF00098">
    <property type="entry name" value="zf-CCHC"/>
    <property type="match status" value="1"/>
</dbReference>
<dbReference type="EMBL" id="BKCJ010008708">
    <property type="protein sequence ID" value="GEU83574.1"/>
    <property type="molecule type" value="Genomic_DNA"/>
</dbReference>
<evidence type="ECO:0000259" key="3">
    <source>
        <dbReference type="PROSITE" id="PS50158"/>
    </source>
</evidence>
<sequence>MELYMMNRQHGGVILEAVENGPLIWPSIEENEVTRPKKYSDLSATKAIQADCDVKETNIILQGLPPEVYALVFNHTVAKELLEIIQLLMQATSLTKQERECKLYDEFDKFAYKKGETLREFYLRFSLLLNDMNMYNMKLEQFQVNTKFLNILPSEWSKFMTDVKLVRDLHITNVDQLHSYLGKHEFHSNKSQQYSYNQSSTPLSITYPSNEFQSYVYHNAYSLSLSIPQVEYAPSVKQQLEFSQPDSSLIVPVFEKGDDPIDAINHMMSFLTTVITSRYPTTNNQLRNSLNPRKQATINNERVTLQPIQGRQTSFAAGTSRTYTSGASGNNSGIQRTIICYNCKGEGHMSKQCTKKRGNIMIYDLRIAVAQATQTVITHNAAYQADDLDAYDSDCDEINTAKVALMANLSYYGSDDLVEIHNHDNVNHNLINQTMQAMPFSKQLNIVNQSETEITNDSNIIPYSQYKAQELEPELYDGNIIEKTNAIVICDSEETLMLAEESHFKTRFIPQTELYAEQAFWSQNSMNSPEPTPSTRPTKVESKEKDMVIKKLKERIKYLSGNMKEDKIKKELEEIETINIELDHREKVLVITALKDNIRKLKGKAVVDYVVTSHPINSELLKVDVAQLAPKLQNNGTAHSNYLKHSQEETVTLREIVEQGR</sequence>
<dbReference type="AlphaFoldDB" id="A0A6L2NG98"/>
<dbReference type="GO" id="GO:0008270">
    <property type="term" value="F:zinc ion binding"/>
    <property type="evidence" value="ECO:0007669"/>
    <property type="project" value="UniProtKB-KW"/>
</dbReference>
<dbReference type="Gene3D" id="4.10.60.10">
    <property type="entry name" value="Zinc finger, CCHC-type"/>
    <property type="match status" value="1"/>
</dbReference>
<accession>A0A6L2NG98</accession>
<dbReference type="Pfam" id="PF14223">
    <property type="entry name" value="Retrotran_gag_2"/>
    <property type="match status" value="1"/>
</dbReference>
<dbReference type="SUPFAM" id="SSF57756">
    <property type="entry name" value="Retrovirus zinc finger-like domains"/>
    <property type="match status" value="1"/>
</dbReference>
<gene>
    <name evidence="4" type="ORF">Tci_055552</name>
</gene>
<dbReference type="InterPro" id="IPR001878">
    <property type="entry name" value="Znf_CCHC"/>
</dbReference>
<dbReference type="GO" id="GO:0003676">
    <property type="term" value="F:nucleic acid binding"/>
    <property type="evidence" value="ECO:0007669"/>
    <property type="project" value="InterPro"/>
</dbReference>
<evidence type="ECO:0000256" key="1">
    <source>
        <dbReference type="PROSITE-ProRule" id="PRU00047"/>
    </source>
</evidence>
<evidence type="ECO:0000313" key="4">
    <source>
        <dbReference type="EMBL" id="GEU83574.1"/>
    </source>
</evidence>
<organism evidence="4">
    <name type="scientific">Tanacetum cinerariifolium</name>
    <name type="common">Dalmatian daisy</name>
    <name type="synonym">Chrysanthemum cinerariifolium</name>
    <dbReference type="NCBI Taxonomy" id="118510"/>
    <lineage>
        <taxon>Eukaryota</taxon>
        <taxon>Viridiplantae</taxon>
        <taxon>Streptophyta</taxon>
        <taxon>Embryophyta</taxon>
        <taxon>Tracheophyta</taxon>
        <taxon>Spermatophyta</taxon>
        <taxon>Magnoliopsida</taxon>
        <taxon>eudicotyledons</taxon>
        <taxon>Gunneridae</taxon>
        <taxon>Pentapetalae</taxon>
        <taxon>asterids</taxon>
        <taxon>campanulids</taxon>
        <taxon>Asterales</taxon>
        <taxon>Asteraceae</taxon>
        <taxon>Asteroideae</taxon>
        <taxon>Anthemideae</taxon>
        <taxon>Anthemidinae</taxon>
        <taxon>Tanacetum</taxon>
    </lineage>
</organism>
<keyword evidence="1" id="KW-0479">Metal-binding</keyword>
<protein>
    <recommendedName>
        <fullName evidence="3">CCHC-type domain-containing protein</fullName>
    </recommendedName>
</protein>
<keyword evidence="1" id="KW-0862">Zinc</keyword>
<name>A0A6L2NG98_TANCI</name>
<reference evidence="4" key="1">
    <citation type="journal article" date="2019" name="Sci. Rep.">
        <title>Draft genome of Tanacetum cinerariifolium, the natural source of mosquito coil.</title>
        <authorList>
            <person name="Yamashiro T."/>
            <person name="Shiraishi A."/>
            <person name="Satake H."/>
            <person name="Nakayama K."/>
        </authorList>
    </citation>
    <scope>NUCLEOTIDE SEQUENCE</scope>
</reference>
<dbReference type="InterPro" id="IPR036875">
    <property type="entry name" value="Znf_CCHC_sf"/>
</dbReference>
<comment type="caution">
    <text evidence="4">The sequence shown here is derived from an EMBL/GenBank/DDBJ whole genome shotgun (WGS) entry which is preliminary data.</text>
</comment>
<feature type="region of interest" description="Disordered" evidence="2">
    <location>
        <begin position="522"/>
        <end position="543"/>
    </location>
</feature>
<dbReference type="SMART" id="SM00343">
    <property type="entry name" value="ZnF_C2HC"/>
    <property type="match status" value="1"/>
</dbReference>
<evidence type="ECO:0000256" key="2">
    <source>
        <dbReference type="SAM" id="MobiDB-lite"/>
    </source>
</evidence>
<feature type="domain" description="CCHC-type" evidence="3">
    <location>
        <begin position="340"/>
        <end position="355"/>
    </location>
</feature>
<keyword evidence="1" id="KW-0863">Zinc-finger</keyword>
<dbReference type="PROSITE" id="PS50158">
    <property type="entry name" value="ZF_CCHC"/>
    <property type="match status" value="1"/>
</dbReference>
<proteinExistence type="predicted"/>
<feature type="compositionally biased region" description="Polar residues" evidence="2">
    <location>
        <begin position="522"/>
        <end position="537"/>
    </location>
</feature>